<proteinExistence type="predicted"/>
<dbReference type="InterPro" id="IPR035992">
    <property type="entry name" value="Ricin_B-like_lectins"/>
</dbReference>
<dbReference type="Proteomes" id="UP000197153">
    <property type="component" value="Chromosome 1"/>
</dbReference>
<keyword evidence="2" id="KW-1185">Reference proteome</keyword>
<dbReference type="KEGG" id="nao:Y958_13165"/>
<dbReference type="EMBL" id="CP022110">
    <property type="protein sequence ID" value="ASG21645.1"/>
    <property type="molecule type" value="Genomic_DNA"/>
</dbReference>
<dbReference type="RefSeq" id="WP_088872325.1">
    <property type="nucleotide sequence ID" value="NZ_CP022110.1"/>
</dbReference>
<evidence type="ECO:0000313" key="2">
    <source>
        <dbReference type="Proteomes" id="UP000197153"/>
    </source>
</evidence>
<name>A0A248JSJ2_9PROT</name>
<dbReference type="SUPFAM" id="SSF50370">
    <property type="entry name" value="Ricin B-like lectins"/>
    <property type="match status" value="1"/>
</dbReference>
<protein>
    <recommendedName>
        <fullName evidence="3">Ricin B lectin domain-containing protein</fullName>
    </recommendedName>
</protein>
<dbReference type="AlphaFoldDB" id="A0A248JSJ2"/>
<reference evidence="1 2" key="1">
    <citation type="submission" date="2017-06" db="EMBL/GenBank/DDBJ databases">
        <title>Complete genome sequence of Nitrospirillum amazonense strain CBAmC, an endophytic nitrogen-fixing and plant growth-promoting bacterium, isolated from sugarcane.</title>
        <authorList>
            <person name="Schwab S."/>
            <person name="dos Santos Teixeira K.R."/>
            <person name="Simoes Araujo J.L."/>
            <person name="Soares Vidal M."/>
            <person name="Borges de Freitas H.R."/>
            <person name="Rivello Crivelaro A.L."/>
            <person name="Bueno de Camargo Nunes A."/>
            <person name="dos Santos C.M."/>
            <person name="Palmeira da Silva Rosa D."/>
            <person name="da Silva Padilha D."/>
            <person name="da Silva E."/>
            <person name="Araujo Terra L."/>
            <person name="Soares Mendes V."/>
            <person name="Farinelli L."/>
            <person name="Magalhaes Cruz L."/>
            <person name="Baldani J.I."/>
        </authorList>
    </citation>
    <scope>NUCLEOTIDE SEQUENCE [LARGE SCALE GENOMIC DNA]</scope>
    <source>
        <strain evidence="1 2">CBAmC</strain>
    </source>
</reference>
<sequence>MSVNSNLVIQVGTLPDLVVSNDPANPGRIIMRWLDGTDANQQWVEEPALNGFYLKNVATGTYLAFGGDDQPVGLSSHGDIWQKTGPNQDFTAIRLALRTSQNLNALGGHPAVGTVVGTWGWGGGAGNEIWQVQTVSAVWPRPTQTFSFVSGMAPYLQLSVDPKNTAGALVVDDNYATQAPAAFVFTATQWIGGFSIVNKASGLLAYVSGDGNGSSLLQRAPNQLNVDSLWTYGGSGAFQAIRPWIDSGQNWNVFGNPHPIPKGPLAMGTWSWGHGQANEIWQTVVPAAQARAASVLWTGEAAPAEEEAEYNRPVAAAVAEVWAQAQEKAGVAARANGHH</sequence>
<accession>A0A248JSJ2</accession>
<gene>
    <name evidence="1" type="ORF">Y958_13165</name>
</gene>
<organism evidence="1 2">
    <name type="scientific">Nitrospirillum viridazoti CBAmc</name>
    <dbReference type="NCBI Taxonomy" id="1441467"/>
    <lineage>
        <taxon>Bacteria</taxon>
        <taxon>Pseudomonadati</taxon>
        <taxon>Pseudomonadota</taxon>
        <taxon>Alphaproteobacteria</taxon>
        <taxon>Rhodospirillales</taxon>
        <taxon>Azospirillaceae</taxon>
        <taxon>Nitrospirillum</taxon>
        <taxon>Nitrospirillum viridazoti</taxon>
    </lineage>
</organism>
<dbReference type="Gene3D" id="2.80.10.50">
    <property type="match status" value="1"/>
</dbReference>
<evidence type="ECO:0000313" key="1">
    <source>
        <dbReference type="EMBL" id="ASG21645.1"/>
    </source>
</evidence>
<dbReference type="CDD" id="cd23432">
    <property type="entry name" value="beta-trefoil_Ricin_EndoBetaGal-like"/>
    <property type="match status" value="1"/>
</dbReference>
<evidence type="ECO:0008006" key="3">
    <source>
        <dbReference type="Google" id="ProtNLM"/>
    </source>
</evidence>